<dbReference type="KEGG" id="clk:CGC53_01825"/>
<dbReference type="Proteomes" id="UP000217276">
    <property type="component" value="Chromosome"/>
</dbReference>
<proteinExistence type="predicted"/>
<sequence>MKKLFLSLAFLTLTSLAMAQSTNILSPAYQSSANSPITYGGNVGINFTTYGLSLDLSPRIGYKITNDLELALNINGSLQHTEYYRSLSLGVGPSLAYYIGRAAYLSSSFQHYFVSLKNKSTSYTHNTEEDALYLGGGYMQQLGNNTYLQIGASYNVLYKKDKSIFSSGLVPHVGIVIGL</sequence>
<evidence type="ECO:0000256" key="1">
    <source>
        <dbReference type="SAM" id="SignalP"/>
    </source>
</evidence>
<evidence type="ECO:0000313" key="3">
    <source>
        <dbReference type="Proteomes" id="UP000217276"/>
    </source>
</evidence>
<evidence type="ECO:0000313" key="2">
    <source>
        <dbReference type="EMBL" id="ATA81173.1"/>
    </source>
</evidence>
<accession>A0A250F7R7</accession>
<evidence type="ECO:0008006" key="4">
    <source>
        <dbReference type="Google" id="ProtNLM"/>
    </source>
</evidence>
<protein>
    <recommendedName>
        <fullName evidence="4">Outer membrane protein beta-barrel domain-containing protein</fullName>
    </recommendedName>
</protein>
<organism evidence="2 3">
    <name type="scientific">Capnocytophaga leadbetteri</name>
    <dbReference type="NCBI Taxonomy" id="327575"/>
    <lineage>
        <taxon>Bacteria</taxon>
        <taxon>Pseudomonadati</taxon>
        <taxon>Bacteroidota</taxon>
        <taxon>Flavobacteriia</taxon>
        <taxon>Flavobacteriales</taxon>
        <taxon>Flavobacteriaceae</taxon>
        <taxon>Capnocytophaga</taxon>
    </lineage>
</organism>
<name>A0A250F7R7_9FLAO</name>
<dbReference type="EMBL" id="CP022384">
    <property type="protein sequence ID" value="ATA81173.1"/>
    <property type="molecule type" value="Genomic_DNA"/>
</dbReference>
<reference evidence="3" key="1">
    <citation type="submission" date="2017-06" db="EMBL/GenBank/DDBJ databases">
        <title>Capnocytophaga spp. assemblies.</title>
        <authorList>
            <person name="Gulvik C.A."/>
        </authorList>
    </citation>
    <scope>NUCLEOTIDE SEQUENCE [LARGE SCALE GENOMIC DNA]</scope>
    <source>
        <strain evidence="3">H6253</strain>
    </source>
</reference>
<feature type="chain" id="PRO_5012761213" description="Outer membrane protein beta-barrel domain-containing protein" evidence="1">
    <location>
        <begin position="20"/>
        <end position="179"/>
    </location>
</feature>
<keyword evidence="1" id="KW-0732">Signal</keyword>
<dbReference type="RefSeq" id="WP_095913087.1">
    <property type="nucleotide sequence ID" value="NZ_CAMURD010000019.1"/>
</dbReference>
<feature type="signal peptide" evidence="1">
    <location>
        <begin position="1"/>
        <end position="19"/>
    </location>
</feature>
<keyword evidence="3" id="KW-1185">Reference proteome</keyword>
<gene>
    <name evidence="2" type="ORF">CGC53_01825</name>
</gene>
<dbReference type="AlphaFoldDB" id="A0A250F7R7"/>